<evidence type="ECO:0008006" key="3">
    <source>
        <dbReference type="Google" id="ProtNLM"/>
    </source>
</evidence>
<evidence type="ECO:0000313" key="1">
    <source>
        <dbReference type="EMBL" id="GAA0403307.1"/>
    </source>
</evidence>
<evidence type="ECO:0000313" key="2">
    <source>
        <dbReference type="Proteomes" id="UP001500340"/>
    </source>
</evidence>
<name>A0ABP3IJJ5_9BACL</name>
<proteinExistence type="predicted"/>
<reference evidence="2" key="1">
    <citation type="journal article" date="2019" name="Int. J. Syst. Evol. Microbiol.">
        <title>The Global Catalogue of Microorganisms (GCM) 10K type strain sequencing project: providing services to taxonomists for standard genome sequencing and annotation.</title>
        <authorList>
            <consortium name="The Broad Institute Genomics Platform"/>
            <consortium name="The Broad Institute Genome Sequencing Center for Infectious Disease"/>
            <person name="Wu L."/>
            <person name="Ma J."/>
        </authorList>
    </citation>
    <scope>NUCLEOTIDE SEQUENCE [LARGE SCALE GENOMIC DNA]</scope>
    <source>
        <strain evidence="2">JCM 12774</strain>
    </source>
</reference>
<dbReference type="RefSeq" id="WP_343863605.1">
    <property type="nucleotide sequence ID" value="NZ_BAAACX010000016.1"/>
</dbReference>
<dbReference type="EMBL" id="BAAACX010000016">
    <property type="protein sequence ID" value="GAA0403307.1"/>
    <property type="molecule type" value="Genomic_DNA"/>
</dbReference>
<keyword evidence="2" id="KW-1185">Reference proteome</keyword>
<sequence>MNLADMLTYADIAQLSRIANHYQCDCNGNSKHELIQSILQTVGRRGFIEHHLDGMSIEDLRFLNALLFDGRKQFSLEDLLACAKQSRAVKAGLDQEQERENPREVISRFRQRAWLFQGATPATRYLFEVPDDLRHRLREVLERRIKSEVIQAEQEPVLYREEPELMTTDLLLFLEYVMNHSVALNAEGVMYRRSQMQIMDMLHVSEPLVGKGWRFGYGRRFKDYPSRFSLLYDYAYHIRLIKEEGDSLRLTSTGLAYLKEEHREAMLQFVTFWLRLYKIPIPNLLSIIYWIERSSADWVSVASLYQKLGYLISPFFYDTPESIFEERILRMMLHLGMIRIGENEDGERYVQTTGFGKMAIKQLHKD</sequence>
<organism evidence="1 2">
    <name type="scientific">Paenibacillus motobuensis</name>
    <dbReference type="NCBI Taxonomy" id="295324"/>
    <lineage>
        <taxon>Bacteria</taxon>
        <taxon>Bacillati</taxon>
        <taxon>Bacillota</taxon>
        <taxon>Bacilli</taxon>
        <taxon>Bacillales</taxon>
        <taxon>Paenibacillaceae</taxon>
        <taxon>Paenibacillus</taxon>
    </lineage>
</organism>
<dbReference type="Proteomes" id="UP001500340">
    <property type="component" value="Unassembled WGS sequence"/>
</dbReference>
<comment type="caution">
    <text evidence="1">The sequence shown here is derived from an EMBL/GenBank/DDBJ whole genome shotgun (WGS) entry which is preliminary data.</text>
</comment>
<accession>A0ABP3IJJ5</accession>
<protein>
    <recommendedName>
        <fullName evidence="3">Helicase XPB/Ssl2 N-terminal domain-containing protein</fullName>
    </recommendedName>
</protein>
<gene>
    <name evidence="1" type="ORF">GCM10008933_37180</name>
</gene>